<dbReference type="SUPFAM" id="SSF103481">
    <property type="entry name" value="Multidrug resistance efflux transporter EmrE"/>
    <property type="match status" value="1"/>
</dbReference>
<dbReference type="AlphaFoldDB" id="A0A1G2K538"/>
<evidence type="ECO:0008006" key="4">
    <source>
        <dbReference type="Google" id="ProtNLM"/>
    </source>
</evidence>
<accession>A0A1G2K538</accession>
<proteinExistence type="predicted"/>
<organism evidence="2 3">
    <name type="scientific">Candidatus Sungbacteria bacterium GWC2_49_10</name>
    <dbReference type="NCBI Taxonomy" id="1802263"/>
    <lineage>
        <taxon>Bacteria</taxon>
        <taxon>Candidatus Sungiibacteriota</taxon>
    </lineage>
</organism>
<reference evidence="2 3" key="1">
    <citation type="journal article" date="2016" name="Nat. Commun.">
        <title>Thousands of microbial genomes shed light on interconnected biogeochemical processes in an aquifer system.</title>
        <authorList>
            <person name="Anantharaman K."/>
            <person name="Brown C.T."/>
            <person name="Hug L.A."/>
            <person name="Sharon I."/>
            <person name="Castelle C.J."/>
            <person name="Probst A.J."/>
            <person name="Thomas B.C."/>
            <person name="Singh A."/>
            <person name="Wilkins M.J."/>
            <person name="Karaoz U."/>
            <person name="Brodie E.L."/>
            <person name="Williams K.H."/>
            <person name="Hubbard S.S."/>
            <person name="Banfield J.F."/>
        </authorList>
    </citation>
    <scope>NUCLEOTIDE SEQUENCE [LARGE SCALE GENOMIC DNA]</scope>
</reference>
<dbReference type="EMBL" id="MHQB01000009">
    <property type="protein sequence ID" value="OGZ94549.1"/>
    <property type="molecule type" value="Genomic_DNA"/>
</dbReference>
<feature type="transmembrane region" description="Helical" evidence="1">
    <location>
        <begin position="177"/>
        <end position="197"/>
    </location>
</feature>
<feature type="transmembrane region" description="Helical" evidence="1">
    <location>
        <begin position="218"/>
        <end position="240"/>
    </location>
</feature>
<dbReference type="InterPro" id="IPR037185">
    <property type="entry name" value="EmrE-like"/>
</dbReference>
<protein>
    <recommendedName>
        <fullName evidence="4">EamA domain-containing protein</fullName>
    </recommendedName>
</protein>
<feature type="transmembrane region" description="Helical" evidence="1">
    <location>
        <begin position="33"/>
        <end position="54"/>
    </location>
</feature>
<feature type="transmembrane region" description="Helical" evidence="1">
    <location>
        <begin position="60"/>
        <end position="83"/>
    </location>
</feature>
<sequence>MWLVFALFGHLMNAFVFLTDKAFVEKIFPSPKALAFISGASGIFTFALFPWFLTGGPSDAVFASIFSGAITVVALVFFFTAVGRDEISRVVPATGSLTPISTFLLSYFLLGERFDVEMLVAFSLLAFGGIVIAFRSFWSLFRKKDFSLFGLELFVAFLFAVGFVTQKYGFNGLESDFSSFLWARAGGVLAALPLLFYSDVRARLNFSEIRSGGAKKGILYAVSRIFAGISPLVITVAISFGSATLVNATQGVQYVFLYLLAILFSRRFPDIFKEGLDRGVVFQKSIALVLIVIGLILVS</sequence>
<feature type="transmembrane region" description="Helical" evidence="1">
    <location>
        <begin position="6"/>
        <end position="24"/>
    </location>
</feature>
<keyword evidence="1" id="KW-0472">Membrane</keyword>
<gene>
    <name evidence="2" type="ORF">A2131_00850</name>
</gene>
<name>A0A1G2K538_9BACT</name>
<evidence type="ECO:0000313" key="3">
    <source>
        <dbReference type="Proteomes" id="UP000177392"/>
    </source>
</evidence>
<keyword evidence="1" id="KW-0812">Transmembrane</keyword>
<dbReference type="Proteomes" id="UP000177392">
    <property type="component" value="Unassembled WGS sequence"/>
</dbReference>
<feature type="transmembrane region" description="Helical" evidence="1">
    <location>
        <begin position="281"/>
        <end position="298"/>
    </location>
</feature>
<comment type="caution">
    <text evidence="2">The sequence shown here is derived from an EMBL/GenBank/DDBJ whole genome shotgun (WGS) entry which is preliminary data.</text>
</comment>
<evidence type="ECO:0000256" key="1">
    <source>
        <dbReference type="SAM" id="Phobius"/>
    </source>
</evidence>
<keyword evidence="1" id="KW-1133">Transmembrane helix</keyword>
<feature type="transmembrane region" description="Helical" evidence="1">
    <location>
        <begin position="252"/>
        <end position="269"/>
    </location>
</feature>
<feature type="transmembrane region" description="Helical" evidence="1">
    <location>
        <begin position="116"/>
        <end position="134"/>
    </location>
</feature>
<feature type="transmembrane region" description="Helical" evidence="1">
    <location>
        <begin position="146"/>
        <end position="165"/>
    </location>
</feature>
<evidence type="ECO:0000313" key="2">
    <source>
        <dbReference type="EMBL" id="OGZ94549.1"/>
    </source>
</evidence>